<keyword evidence="2" id="KW-0456">Lyase</keyword>
<keyword evidence="1" id="KW-0732">Signal</keyword>
<feature type="signal peptide" evidence="1">
    <location>
        <begin position="1"/>
        <end position="27"/>
    </location>
</feature>
<dbReference type="Gene3D" id="2.60.120.200">
    <property type="match status" value="1"/>
</dbReference>
<feature type="chain" id="PRO_5038641778" evidence="1">
    <location>
        <begin position="28"/>
        <end position="275"/>
    </location>
</feature>
<dbReference type="EMBL" id="FNSA01000003">
    <property type="protein sequence ID" value="SEB62504.1"/>
    <property type="molecule type" value="Genomic_DNA"/>
</dbReference>
<reference evidence="3" key="1">
    <citation type="submission" date="2016-10" db="EMBL/GenBank/DDBJ databases">
        <authorList>
            <person name="Varghese N."/>
            <person name="Submissions S."/>
        </authorList>
    </citation>
    <scope>NUCLEOTIDE SEQUENCE [LARGE SCALE GENOMIC DNA]</scope>
    <source>
        <strain evidence="3">DSM 44234</strain>
    </source>
</reference>
<proteinExistence type="predicted"/>
<name>A0A1H4KVF2_TSUTY</name>
<evidence type="ECO:0000256" key="1">
    <source>
        <dbReference type="SAM" id="SignalP"/>
    </source>
</evidence>
<accession>A0A1H4KVF2</accession>
<dbReference type="InterPro" id="IPR025975">
    <property type="entry name" value="Polysacc_lyase"/>
</dbReference>
<dbReference type="STRING" id="57704.SAMN04489793_0360"/>
<dbReference type="Pfam" id="PF14099">
    <property type="entry name" value="Polysacc_lyase"/>
    <property type="match status" value="1"/>
</dbReference>
<gene>
    <name evidence="2" type="ORF">SAMN04489793_0360</name>
</gene>
<evidence type="ECO:0000313" key="3">
    <source>
        <dbReference type="Proteomes" id="UP000182241"/>
    </source>
</evidence>
<sequence>MVPPLRVRNVRRRLSCLSLCIAATVLAGCGDAAPAPLWSGDFETGSLSEFAAPTPGTERQPTPTLESGTVAAGRNAVAFTLEGDQTATSLLPGTNKTASLAEGDDLWFSWYLQLDRDFPQAPEGFQILSEWKNSGLGTAPLALVIDPSGTFKAQGGFGHPDGNRASAVDLGTARRGAWIAWTWHVVFSTDPQRARVSIWMDDQEVAKDWQPLGGTLYPATNARGENPNKADGPFSTWRIGYFRPTAVETKGTVYFDALRVGTSRESVKLPTLNSR</sequence>
<dbReference type="RefSeq" id="WP_068740402.1">
    <property type="nucleotide sequence ID" value="NZ_CBDRGN010000005.1"/>
</dbReference>
<keyword evidence="3" id="KW-1185">Reference proteome</keyword>
<dbReference type="Proteomes" id="UP000182241">
    <property type="component" value="Unassembled WGS sequence"/>
</dbReference>
<evidence type="ECO:0000313" key="2">
    <source>
        <dbReference type="EMBL" id="SEB62504.1"/>
    </source>
</evidence>
<dbReference type="AlphaFoldDB" id="A0A1H4KVF2"/>
<protein>
    <submittedName>
        <fullName evidence="2">Polysaccharide lyase</fullName>
    </submittedName>
</protein>
<dbReference type="GO" id="GO:0016829">
    <property type="term" value="F:lyase activity"/>
    <property type="evidence" value="ECO:0007669"/>
    <property type="project" value="UniProtKB-KW"/>
</dbReference>
<dbReference type="PROSITE" id="PS51257">
    <property type="entry name" value="PROKAR_LIPOPROTEIN"/>
    <property type="match status" value="1"/>
</dbReference>
<organism evidence="2 3">
    <name type="scientific">Tsukamurella tyrosinosolvens</name>
    <dbReference type="NCBI Taxonomy" id="57704"/>
    <lineage>
        <taxon>Bacteria</taxon>
        <taxon>Bacillati</taxon>
        <taxon>Actinomycetota</taxon>
        <taxon>Actinomycetes</taxon>
        <taxon>Mycobacteriales</taxon>
        <taxon>Tsukamurellaceae</taxon>
        <taxon>Tsukamurella</taxon>
    </lineage>
</organism>